<organism evidence="5 6">
    <name type="scientific">Extremus antarcticus</name>
    <dbReference type="NCBI Taxonomy" id="702011"/>
    <lineage>
        <taxon>Eukaryota</taxon>
        <taxon>Fungi</taxon>
        <taxon>Dikarya</taxon>
        <taxon>Ascomycota</taxon>
        <taxon>Pezizomycotina</taxon>
        <taxon>Dothideomycetes</taxon>
        <taxon>Dothideomycetidae</taxon>
        <taxon>Mycosphaerellales</taxon>
        <taxon>Extremaceae</taxon>
        <taxon>Extremus</taxon>
    </lineage>
</organism>
<gene>
    <name evidence="5" type="ORF">LTR09_011770</name>
</gene>
<dbReference type="FunFam" id="3.40.605.10:FF:000063">
    <property type="entry name" value="Succinate-semialdehyde dehydrogenase, mitochondrial"/>
    <property type="match status" value="1"/>
</dbReference>
<evidence type="ECO:0000256" key="1">
    <source>
        <dbReference type="ARBA" id="ARBA00023002"/>
    </source>
</evidence>
<protein>
    <recommendedName>
        <fullName evidence="4">Aldehyde dehydrogenase domain-containing protein</fullName>
    </recommendedName>
</protein>
<accession>A0AAJ0G7D7</accession>
<comment type="similarity">
    <text evidence="3">Belongs to the aldehyde dehydrogenase family.</text>
</comment>
<dbReference type="InterPro" id="IPR050740">
    <property type="entry name" value="Aldehyde_DH_Superfamily"/>
</dbReference>
<reference evidence="5" key="1">
    <citation type="submission" date="2023-04" db="EMBL/GenBank/DDBJ databases">
        <title>Black Yeasts Isolated from many extreme environments.</title>
        <authorList>
            <person name="Coleine C."/>
            <person name="Stajich J.E."/>
            <person name="Selbmann L."/>
        </authorList>
    </citation>
    <scope>NUCLEOTIDE SEQUENCE</scope>
    <source>
        <strain evidence="5">CCFEE 5312</strain>
    </source>
</reference>
<evidence type="ECO:0000313" key="5">
    <source>
        <dbReference type="EMBL" id="KAK3046789.1"/>
    </source>
</evidence>
<dbReference type="PANTHER" id="PTHR43353:SF6">
    <property type="entry name" value="CYTOPLASMIC ALDEHYDE DEHYDROGENASE (EUROFUNG)"/>
    <property type="match status" value="1"/>
</dbReference>
<comment type="caution">
    <text evidence="5">The sequence shown here is derived from an EMBL/GenBank/DDBJ whole genome shotgun (WGS) entry which is preliminary data.</text>
</comment>
<dbReference type="GO" id="GO:0009450">
    <property type="term" value="P:gamma-aminobutyric acid catabolic process"/>
    <property type="evidence" value="ECO:0007669"/>
    <property type="project" value="TreeGrafter"/>
</dbReference>
<evidence type="ECO:0000256" key="2">
    <source>
        <dbReference type="PROSITE-ProRule" id="PRU10007"/>
    </source>
</evidence>
<dbReference type="InterPro" id="IPR016162">
    <property type="entry name" value="Ald_DH_N"/>
</dbReference>
<feature type="domain" description="Aldehyde dehydrogenase" evidence="4">
    <location>
        <begin position="30"/>
        <end position="449"/>
    </location>
</feature>
<dbReference type="Gene3D" id="3.40.605.10">
    <property type="entry name" value="Aldehyde Dehydrogenase, Chain A, domain 1"/>
    <property type="match status" value="1"/>
</dbReference>
<dbReference type="InterPro" id="IPR015590">
    <property type="entry name" value="Aldehyde_DH_dom"/>
</dbReference>
<dbReference type="Gene3D" id="3.40.309.10">
    <property type="entry name" value="Aldehyde Dehydrogenase, Chain A, domain 2"/>
    <property type="match status" value="1"/>
</dbReference>
<evidence type="ECO:0000313" key="6">
    <source>
        <dbReference type="Proteomes" id="UP001271007"/>
    </source>
</evidence>
<dbReference type="PANTHER" id="PTHR43353">
    <property type="entry name" value="SUCCINATE-SEMIALDEHYDE DEHYDROGENASE, MITOCHONDRIAL"/>
    <property type="match status" value="1"/>
</dbReference>
<dbReference type="SUPFAM" id="SSF53720">
    <property type="entry name" value="ALDH-like"/>
    <property type="match status" value="1"/>
</dbReference>
<dbReference type="InterPro" id="IPR016163">
    <property type="entry name" value="Ald_DH_C"/>
</dbReference>
<feature type="active site" evidence="2">
    <location>
        <position position="265"/>
    </location>
</feature>
<keyword evidence="1 3" id="KW-0560">Oxidoreductase</keyword>
<dbReference type="EMBL" id="JAWDJX010000080">
    <property type="protein sequence ID" value="KAK3046789.1"/>
    <property type="molecule type" value="Genomic_DNA"/>
</dbReference>
<evidence type="ECO:0000259" key="4">
    <source>
        <dbReference type="Pfam" id="PF00171"/>
    </source>
</evidence>
<name>A0AAJ0G7D7_9PEZI</name>
<dbReference type="InterPro" id="IPR029510">
    <property type="entry name" value="Ald_DH_CS_GLU"/>
</dbReference>
<keyword evidence="6" id="KW-1185">Reference proteome</keyword>
<dbReference type="PROSITE" id="PS00687">
    <property type="entry name" value="ALDEHYDE_DEHYDR_GLU"/>
    <property type="match status" value="1"/>
</dbReference>
<dbReference type="AlphaFoldDB" id="A0AAJ0G7D7"/>
<proteinExistence type="inferred from homology"/>
<dbReference type="Pfam" id="PF00171">
    <property type="entry name" value="Aldedh"/>
    <property type="match status" value="1"/>
</dbReference>
<dbReference type="GO" id="GO:0004777">
    <property type="term" value="F:succinate-semialdehyde dehydrogenase (NAD+) activity"/>
    <property type="evidence" value="ECO:0007669"/>
    <property type="project" value="TreeGrafter"/>
</dbReference>
<dbReference type="InterPro" id="IPR016161">
    <property type="entry name" value="Ald_DH/histidinol_DH"/>
</dbReference>
<evidence type="ECO:0000256" key="3">
    <source>
        <dbReference type="RuleBase" id="RU003345"/>
    </source>
</evidence>
<sequence length="453" mass="48287">MGHVVADGAASNGVPPEIPLIIDGVATKSSPESTFDVHSHAAGKVVFTAQSANVEAAQRAAEAASTAFATWKYTNAIIRRDLLLRVADKMVEKTEDLVRSQMSETSCKESWARFNVGYAVELLQDLASRVTSISGEIPPSQDWNHMALVLKQPMGVILTIAPWNAAVILATRAVAGQIAAGCCVVFKASELCPQTHHILSQAFLDAGLPKGVLNVIQTRREDAAATTEALISHRAVRKIEFIGSKPIGNIIGQMAAKYTKPVFMELGGKAPAIVLSDADLEKAADLCLTGMTAHHGQICMSTERILVQDTIASTFCELLKEKARVYDAGLPVTRVGPNASSKNVVAAGRMGAQFLIGGPGPSKDENSLRPTILTGVDKDMAIFDEESFGPSASLYTFNSDAEAIAMANGTEYGLNAAIHTTNLERGIKMAREIEAGQVHLNCTTNYDEGKVFH</sequence>
<dbReference type="Proteomes" id="UP001271007">
    <property type="component" value="Unassembled WGS sequence"/>
</dbReference>